<comment type="similarity">
    <text evidence="1">Belongs to the CinA family.</text>
</comment>
<dbReference type="Pfam" id="PF02464">
    <property type="entry name" value="CinA"/>
    <property type="match status" value="1"/>
</dbReference>
<dbReference type="EMBL" id="UGQL01000002">
    <property type="protein sequence ID" value="STZ70028.1"/>
    <property type="molecule type" value="Genomic_DNA"/>
</dbReference>
<dbReference type="HAMAP" id="MF_00226_B">
    <property type="entry name" value="CinA_B"/>
    <property type="match status" value="1"/>
</dbReference>
<dbReference type="AlphaFoldDB" id="A0A378U454"/>
<dbReference type="SMART" id="SM00852">
    <property type="entry name" value="MoCF_biosynth"/>
    <property type="match status" value="1"/>
</dbReference>
<evidence type="ECO:0000256" key="1">
    <source>
        <dbReference type="HAMAP-Rule" id="MF_00226"/>
    </source>
</evidence>
<reference evidence="3 4" key="1">
    <citation type="submission" date="2018-06" db="EMBL/GenBank/DDBJ databases">
        <authorList>
            <consortium name="Pathogen Informatics"/>
            <person name="Doyle S."/>
        </authorList>
    </citation>
    <scope>NUCLEOTIDE SEQUENCE [LARGE SCALE GENOMIC DNA]</scope>
    <source>
        <strain evidence="3 4">NCTC11179</strain>
    </source>
</reference>
<dbReference type="CDD" id="cd00885">
    <property type="entry name" value="cinA"/>
    <property type="match status" value="1"/>
</dbReference>
<dbReference type="NCBIfam" id="NF001813">
    <property type="entry name" value="PRK00549.1"/>
    <property type="match status" value="1"/>
</dbReference>
<dbReference type="InterPro" id="IPR008136">
    <property type="entry name" value="CinA_C"/>
</dbReference>
<feature type="domain" description="MoaB/Mog" evidence="2">
    <location>
        <begin position="4"/>
        <end position="172"/>
    </location>
</feature>
<dbReference type="NCBIfam" id="TIGR00200">
    <property type="entry name" value="cinA_nterm"/>
    <property type="match status" value="1"/>
</dbReference>
<dbReference type="PANTHER" id="PTHR13939">
    <property type="entry name" value="NICOTINAMIDE-NUCLEOTIDE AMIDOHYDROLASE PNCC"/>
    <property type="match status" value="1"/>
</dbReference>
<dbReference type="NCBIfam" id="TIGR00199">
    <property type="entry name" value="PncC_domain"/>
    <property type="match status" value="1"/>
</dbReference>
<dbReference type="Proteomes" id="UP000255024">
    <property type="component" value="Unassembled WGS sequence"/>
</dbReference>
<evidence type="ECO:0000313" key="3">
    <source>
        <dbReference type="EMBL" id="STZ70028.1"/>
    </source>
</evidence>
<dbReference type="InterPro" id="IPR008135">
    <property type="entry name" value="Competence-induced_CinA"/>
</dbReference>
<dbReference type="InterPro" id="IPR036653">
    <property type="entry name" value="CinA-like_C"/>
</dbReference>
<dbReference type="PANTHER" id="PTHR13939:SF0">
    <property type="entry name" value="NMN AMIDOHYDROLASE-LIKE PROTEIN YFAY"/>
    <property type="match status" value="1"/>
</dbReference>
<evidence type="ECO:0000259" key="2">
    <source>
        <dbReference type="SMART" id="SM00852"/>
    </source>
</evidence>
<keyword evidence="4" id="KW-1185">Reference proteome</keyword>
<gene>
    <name evidence="3" type="primary">yfaY</name>
    <name evidence="3" type="ORF">NCTC11179_03553</name>
</gene>
<organism evidence="3 4">
    <name type="scientific">Myroides odoratus</name>
    <name type="common">Flavobacterium odoratum</name>
    <dbReference type="NCBI Taxonomy" id="256"/>
    <lineage>
        <taxon>Bacteria</taxon>
        <taxon>Pseudomonadati</taxon>
        <taxon>Bacteroidota</taxon>
        <taxon>Flavobacteriia</taxon>
        <taxon>Flavobacteriales</taxon>
        <taxon>Flavobacteriaceae</taxon>
        <taxon>Myroides</taxon>
    </lineage>
</organism>
<dbReference type="Gene3D" id="3.40.980.10">
    <property type="entry name" value="MoaB/Mog-like domain"/>
    <property type="match status" value="1"/>
</dbReference>
<accession>A0A378U454</accession>
<dbReference type="InterPro" id="IPR050101">
    <property type="entry name" value="CinA"/>
</dbReference>
<dbReference type="SUPFAM" id="SSF53218">
    <property type="entry name" value="Molybdenum cofactor biosynthesis proteins"/>
    <property type="match status" value="1"/>
</dbReference>
<dbReference type="RefSeq" id="WP_115092607.1">
    <property type="nucleotide sequence ID" value="NZ_CP068107.1"/>
</dbReference>
<dbReference type="SUPFAM" id="SSF142433">
    <property type="entry name" value="CinA-like"/>
    <property type="match status" value="1"/>
</dbReference>
<dbReference type="InterPro" id="IPR001453">
    <property type="entry name" value="MoaB/Mog_dom"/>
</dbReference>
<evidence type="ECO:0000313" key="4">
    <source>
        <dbReference type="Proteomes" id="UP000255024"/>
    </source>
</evidence>
<dbReference type="NCBIfam" id="TIGR00177">
    <property type="entry name" value="molyb_syn"/>
    <property type="match status" value="1"/>
</dbReference>
<protein>
    <recommendedName>
        <fullName evidence="1">CinA-like protein</fullName>
    </recommendedName>
</protein>
<dbReference type="PIRSF" id="PIRSF006728">
    <property type="entry name" value="CinA"/>
    <property type="match status" value="1"/>
</dbReference>
<dbReference type="Pfam" id="PF18146">
    <property type="entry name" value="CinA_KH"/>
    <property type="match status" value="1"/>
</dbReference>
<proteinExistence type="inferred from homology"/>
<sequence>MKASIITIGDEILIGQIIDTNSNYLANYLDKLGFEIVEMLSISDSEEAIKEAMNRQLNRVDVVVITGGLGPTKDDLTKQVFCDFFDDVLVENETVFAHVKALIEDYFKRPISELNRKQALVPSKATVLFNALGTAPGMMLKRDQTYFISLPGVPFEMKGIVEKELTPLLKERFTLRFNVHKTIVVYGIGESLLAEYLSEWEDNLPATVQLAYLPSRGRVRLRLSSTGTDKLAIEQLLNEQIEAIPSLVKENIRAYDDLSRSDVVIEKLKAEGLTIACAESCTGGRLAVLFSEKEGASAFFKGGMVTYATTSKIDVLGVKKETIETHSVVSEQVACEMAEQARQKFQSDIAVATTGNAGPSKGDSAAAVGTVYVGIASEKGTYAVKYELGQPREQVIERTISRALELVYKEILKK</sequence>
<dbReference type="Pfam" id="PF00994">
    <property type="entry name" value="MoCF_biosynth"/>
    <property type="match status" value="1"/>
</dbReference>
<name>A0A378U454_MYROD</name>
<dbReference type="Gene3D" id="3.90.950.20">
    <property type="entry name" value="CinA-like"/>
    <property type="match status" value="1"/>
</dbReference>
<dbReference type="InterPro" id="IPR036425">
    <property type="entry name" value="MoaB/Mog-like_dom_sf"/>
</dbReference>
<dbReference type="InterPro" id="IPR041424">
    <property type="entry name" value="CinA_KH"/>
</dbReference>